<reference evidence="1 2" key="1">
    <citation type="submission" date="2019-11" db="EMBL/GenBank/DDBJ databases">
        <authorList>
            <person name="Jiang L.-Q."/>
        </authorList>
    </citation>
    <scope>NUCLEOTIDE SEQUENCE [LARGE SCALE GENOMIC DNA]</scope>
    <source>
        <strain evidence="1 2">YIM 132087</strain>
    </source>
</reference>
<dbReference type="AlphaFoldDB" id="A0A7K1FFJ7"/>
<gene>
    <name evidence="1" type="ORF">GIS00_02885</name>
</gene>
<dbReference type="RefSeq" id="WP_154766872.1">
    <property type="nucleotide sequence ID" value="NZ_WLYK01000001.1"/>
</dbReference>
<proteinExistence type="predicted"/>
<evidence type="ECO:0000313" key="1">
    <source>
        <dbReference type="EMBL" id="MTD12891.1"/>
    </source>
</evidence>
<evidence type="ECO:0000313" key="2">
    <source>
        <dbReference type="Proteomes" id="UP000460221"/>
    </source>
</evidence>
<protein>
    <submittedName>
        <fullName evidence="1">Uncharacterized protein</fullName>
    </submittedName>
</protein>
<keyword evidence="2" id="KW-1185">Reference proteome</keyword>
<dbReference type="EMBL" id="WLYK01000001">
    <property type="protein sequence ID" value="MTD12891.1"/>
    <property type="molecule type" value="Genomic_DNA"/>
</dbReference>
<sequence length="181" mass="19422">MITVMVTGPNETLRVLLDSLRNCSDDEDVNSVLSSRTGPLGSSVRGALSAAYYLIGSDPGEVEYVTAGVDADENLVFTVLTPKSIVLAFANLHASDTYRADVISRQSIKAVRVVACPDEIPTPNLIFGQDETLRLVLVSDDGTEVPLPITQRPAYSNNELLRSKLEGLINQLVTGPSHAQP</sequence>
<name>A0A7K1FFJ7_9ACTN</name>
<accession>A0A7K1FFJ7</accession>
<comment type="caution">
    <text evidence="1">The sequence shown here is derived from an EMBL/GenBank/DDBJ whole genome shotgun (WGS) entry which is preliminary data.</text>
</comment>
<organism evidence="1 2">
    <name type="scientific">Nakamurella alba</name>
    <dbReference type="NCBI Taxonomy" id="2665158"/>
    <lineage>
        <taxon>Bacteria</taxon>
        <taxon>Bacillati</taxon>
        <taxon>Actinomycetota</taxon>
        <taxon>Actinomycetes</taxon>
        <taxon>Nakamurellales</taxon>
        <taxon>Nakamurellaceae</taxon>
        <taxon>Nakamurella</taxon>
    </lineage>
</organism>
<dbReference type="Proteomes" id="UP000460221">
    <property type="component" value="Unassembled WGS sequence"/>
</dbReference>